<organism evidence="1 2">
    <name type="scientific">Brachionus plicatilis</name>
    <name type="common">Marine rotifer</name>
    <name type="synonym">Brachionus muelleri</name>
    <dbReference type="NCBI Taxonomy" id="10195"/>
    <lineage>
        <taxon>Eukaryota</taxon>
        <taxon>Metazoa</taxon>
        <taxon>Spiralia</taxon>
        <taxon>Gnathifera</taxon>
        <taxon>Rotifera</taxon>
        <taxon>Eurotatoria</taxon>
        <taxon>Monogononta</taxon>
        <taxon>Pseudotrocha</taxon>
        <taxon>Ploima</taxon>
        <taxon>Brachionidae</taxon>
        <taxon>Brachionus</taxon>
    </lineage>
</organism>
<accession>A0A3M7QT12</accession>
<keyword evidence="2" id="KW-1185">Reference proteome</keyword>
<dbReference type="EMBL" id="REGN01005170">
    <property type="protein sequence ID" value="RNA14490.1"/>
    <property type="molecule type" value="Genomic_DNA"/>
</dbReference>
<gene>
    <name evidence="1" type="ORF">BpHYR1_013321</name>
</gene>
<evidence type="ECO:0000313" key="2">
    <source>
        <dbReference type="Proteomes" id="UP000276133"/>
    </source>
</evidence>
<sequence length="70" mass="8230">MLSKNCNYFRKKKFIDNICKRQSRPFLTGTLINNFDDSTLEAPNESISYDSYMILSRFEDQVGAGWRLEL</sequence>
<dbReference type="AlphaFoldDB" id="A0A3M7QT12"/>
<dbReference type="Proteomes" id="UP000276133">
    <property type="component" value="Unassembled WGS sequence"/>
</dbReference>
<proteinExistence type="predicted"/>
<protein>
    <submittedName>
        <fullName evidence="1">Uncharacterized protein</fullName>
    </submittedName>
</protein>
<name>A0A3M7QT12_BRAPC</name>
<evidence type="ECO:0000313" key="1">
    <source>
        <dbReference type="EMBL" id="RNA14490.1"/>
    </source>
</evidence>
<reference evidence="1 2" key="1">
    <citation type="journal article" date="2018" name="Sci. Rep.">
        <title>Genomic signatures of local adaptation to the degree of environmental predictability in rotifers.</title>
        <authorList>
            <person name="Franch-Gras L."/>
            <person name="Hahn C."/>
            <person name="Garcia-Roger E.M."/>
            <person name="Carmona M.J."/>
            <person name="Serra M."/>
            <person name="Gomez A."/>
        </authorList>
    </citation>
    <scope>NUCLEOTIDE SEQUENCE [LARGE SCALE GENOMIC DNA]</scope>
    <source>
        <strain evidence="1">HYR1</strain>
    </source>
</reference>
<comment type="caution">
    <text evidence="1">The sequence shown here is derived from an EMBL/GenBank/DDBJ whole genome shotgun (WGS) entry which is preliminary data.</text>
</comment>